<evidence type="ECO:0000313" key="14">
    <source>
        <dbReference type="Proteomes" id="UP001357452"/>
    </source>
</evidence>
<dbReference type="Gene3D" id="2.60.40.1120">
    <property type="entry name" value="Carboxypeptidase-like, regulatory domain"/>
    <property type="match status" value="1"/>
</dbReference>
<dbReference type="InterPro" id="IPR008969">
    <property type="entry name" value="CarboxyPept-like_regulatory"/>
</dbReference>
<feature type="signal peptide" evidence="10">
    <location>
        <begin position="1"/>
        <end position="22"/>
    </location>
</feature>
<evidence type="ECO:0000256" key="6">
    <source>
        <dbReference type="ARBA" id="ARBA00023136"/>
    </source>
</evidence>
<evidence type="ECO:0000259" key="12">
    <source>
        <dbReference type="Pfam" id="PF07715"/>
    </source>
</evidence>
<evidence type="ECO:0000256" key="7">
    <source>
        <dbReference type="ARBA" id="ARBA00023237"/>
    </source>
</evidence>
<protein>
    <submittedName>
        <fullName evidence="13">TonB-dependent receptor</fullName>
    </submittedName>
</protein>
<dbReference type="InterPro" id="IPR023996">
    <property type="entry name" value="TonB-dep_OMP_SusC/RagA"/>
</dbReference>
<keyword evidence="2 8" id="KW-0813">Transport</keyword>
<comment type="subcellular location">
    <subcellularLocation>
        <location evidence="1 8">Cell outer membrane</location>
        <topology evidence="1 8">Multi-pass membrane protein</topology>
    </subcellularLocation>
</comment>
<keyword evidence="14" id="KW-1185">Reference proteome</keyword>
<feature type="domain" description="TonB-dependent receptor plug" evidence="12">
    <location>
        <begin position="115"/>
        <end position="246"/>
    </location>
</feature>
<evidence type="ECO:0000256" key="5">
    <source>
        <dbReference type="ARBA" id="ARBA00023077"/>
    </source>
</evidence>
<dbReference type="SUPFAM" id="SSF56935">
    <property type="entry name" value="Porins"/>
    <property type="match status" value="1"/>
</dbReference>
<dbReference type="NCBIfam" id="TIGR04057">
    <property type="entry name" value="SusC_RagA_signa"/>
    <property type="match status" value="1"/>
</dbReference>
<dbReference type="Proteomes" id="UP001357452">
    <property type="component" value="Unassembled WGS sequence"/>
</dbReference>
<dbReference type="PROSITE" id="PS52016">
    <property type="entry name" value="TONB_DEPENDENT_REC_3"/>
    <property type="match status" value="1"/>
</dbReference>
<evidence type="ECO:0000256" key="4">
    <source>
        <dbReference type="ARBA" id="ARBA00022692"/>
    </source>
</evidence>
<dbReference type="InterPro" id="IPR037066">
    <property type="entry name" value="Plug_dom_sf"/>
</dbReference>
<proteinExistence type="inferred from homology"/>
<dbReference type="InterPro" id="IPR039426">
    <property type="entry name" value="TonB-dep_rcpt-like"/>
</dbReference>
<accession>A0ABU7RJA0</accession>
<dbReference type="Gene3D" id="2.170.130.10">
    <property type="entry name" value="TonB-dependent receptor, plug domain"/>
    <property type="match status" value="1"/>
</dbReference>
<keyword evidence="13" id="KW-0675">Receptor</keyword>
<keyword evidence="3 8" id="KW-1134">Transmembrane beta strand</keyword>
<keyword evidence="10" id="KW-0732">Signal</keyword>
<evidence type="ECO:0000256" key="2">
    <source>
        <dbReference type="ARBA" id="ARBA00022448"/>
    </source>
</evidence>
<keyword evidence="7 8" id="KW-0998">Cell outer membrane</keyword>
<sequence>MKNIFLAFCLIICLVCCKIATAQNQTVKGIVVSEDGTPVSRVTVTVKGTNTAVMTNEDGVFEILADEKGVLVFSATAMETQEVPIDGRLNIRVVLRKYTKQLDDVVVIGYGSVRRRDLTGAVATLNSDELNNNRPLTIQQALQGKLAGVNVLSNDGAPGGGISIQIRGANTFSGSGEPLYVVDGVPINISNSSATPLEGTVADPNSYTKNQTNALAFLDPKDVESIQVLKDASATAIYGSRGANGVVIITTKSGKQGRPQLDFSTEQGWSHIIKFTEVMSAREYTQYINDVLYWTNYWRLYDPATGTSSYKPNPEDFPYPGIFDYAQGVYKKGPNDYSDERNVWQRAIMRSGRNQQYSIGVSGGTANTTYALRISRADQHGIVDNTRFQRNGFNFNLNQKAFKWLSLGLNSNLSYIKYNLVNTANTNDQTTMGLIKTAIYARPIDAEAPLSFLDEGGFYATSSPLAYVNTPDVTDQTSAFTNIYGEITFLPSLKLRSNLGYHYHQSQRHKYYNSNLYEGRHNQFGEGYAQEGFTRNVNMSFENTLTYDRHFQKHHLNVMGTLSMNQYEWNNQSMSVRGFGSDVTQGYDMGQAVGIPTLSSSKGQSNLMSYLGRVTYNYDNRYYATASVRHDGASNFAANNKWATFSSFALAWNAANEAFLRDVKWMDLFKFRFSYGYTGNQGIGAYASLARLIANNYPFEGTLNNGFIISGVNPGNANLKWETTRQSNFGVDLGLFDSRLNFTMDMYYKKTYDLLQYKSVAMSTGVQRMPMNIGAVENKGLELTLSATPIKNNNFTWDFSANWSTNKNKILKFGDNPDAQDLYGPYRLEGLILKEGYPIGQLYGYVEDGYWNSIDEYKNSSFYKYIQENDPASLPTDELIVQNYLGEIKYKDLNNDGQLNEYDRTMIGNVNPDFIYGFTNRFEYKKFSLNIFFQGVYGNDILNATLLNFNTTSTWPNRPPGLLDQAWTPERSVSNPEIIKYPKLGQNLNRSVRFSRRYVEDGSYLRLKNISLSYRIDKLFNLRDVKGINITFNVNNVFTITKYTGFDPEVNSAGSGNAAWRGIDVGAYPYARTYMLAMQVQF</sequence>
<dbReference type="InterPro" id="IPR012910">
    <property type="entry name" value="Plug_dom"/>
</dbReference>
<evidence type="ECO:0000256" key="8">
    <source>
        <dbReference type="PROSITE-ProRule" id="PRU01360"/>
    </source>
</evidence>
<dbReference type="InterPro" id="IPR000531">
    <property type="entry name" value="Beta-barrel_TonB"/>
</dbReference>
<dbReference type="RefSeq" id="WP_330975494.1">
    <property type="nucleotide sequence ID" value="NZ_JAZGLY010000008.1"/>
</dbReference>
<reference evidence="13 14" key="1">
    <citation type="submission" date="2024-01" db="EMBL/GenBank/DDBJ databases">
        <title>Niabella digestum sp. nov., isolated from waste digestion system.</title>
        <authorList>
            <person name="Zhang L."/>
        </authorList>
    </citation>
    <scope>NUCLEOTIDE SEQUENCE [LARGE SCALE GENOMIC DNA]</scope>
    <source>
        <strain evidence="13 14">A18</strain>
    </source>
</reference>
<dbReference type="NCBIfam" id="TIGR04056">
    <property type="entry name" value="OMP_RagA_SusC"/>
    <property type="match status" value="1"/>
</dbReference>
<dbReference type="Pfam" id="PF13715">
    <property type="entry name" value="CarbopepD_reg_2"/>
    <property type="match status" value="1"/>
</dbReference>
<keyword evidence="4 8" id="KW-0812">Transmembrane</keyword>
<name>A0ABU7RJA0_9BACT</name>
<dbReference type="Pfam" id="PF00593">
    <property type="entry name" value="TonB_dep_Rec_b-barrel"/>
    <property type="match status" value="1"/>
</dbReference>
<evidence type="ECO:0000256" key="10">
    <source>
        <dbReference type="SAM" id="SignalP"/>
    </source>
</evidence>
<feature type="domain" description="TonB-dependent receptor-like beta-barrel" evidence="11">
    <location>
        <begin position="455"/>
        <end position="1037"/>
    </location>
</feature>
<dbReference type="Pfam" id="PF07715">
    <property type="entry name" value="Plug"/>
    <property type="match status" value="1"/>
</dbReference>
<evidence type="ECO:0000256" key="3">
    <source>
        <dbReference type="ARBA" id="ARBA00022452"/>
    </source>
</evidence>
<evidence type="ECO:0000313" key="13">
    <source>
        <dbReference type="EMBL" id="MEE6188092.1"/>
    </source>
</evidence>
<dbReference type="InterPro" id="IPR023997">
    <property type="entry name" value="TonB-dep_OMP_SusC/RagA_CS"/>
</dbReference>
<dbReference type="EMBL" id="JAZGLY010000008">
    <property type="protein sequence ID" value="MEE6188092.1"/>
    <property type="molecule type" value="Genomic_DNA"/>
</dbReference>
<dbReference type="Gene3D" id="2.40.170.20">
    <property type="entry name" value="TonB-dependent receptor, beta-barrel domain"/>
    <property type="match status" value="1"/>
</dbReference>
<comment type="similarity">
    <text evidence="8 9">Belongs to the TonB-dependent receptor family.</text>
</comment>
<gene>
    <name evidence="13" type="ORF">V2H41_12500</name>
</gene>
<evidence type="ECO:0000259" key="11">
    <source>
        <dbReference type="Pfam" id="PF00593"/>
    </source>
</evidence>
<keyword evidence="5 9" id="KW-0798">TonB box</keyword>
<evidence type="ECO:0000256" key="9">
    <source>
        <dbReference type="RuleBase" id="RU003357"/>
    </source>
</evidence>
<feature type="chain" id="PRO_5045844999" evidence="10">
    <location>
        <begin position="23"/>
        <end position="1082"/>
    </location>
</feature>
<evidence type="ECO:0000256" key="1">
    <source>
        <dbReference type="ARBA" id="ARBA00004571"/>
    </source>
</evidence>
<comment type="caution">
    <text evidence="13">The sequence shown here is derived from an EMBL/GenBank/DDBJ whole genome shotgun (WGS) entry which is preliminary data.</text>
</comment>
<dbReference type="InterPro" id="IPR036942">
    <property type="entry name" value="Beta-barrel_TonB_sf"/>
</dbReference>
<dbReference type="SUPFAM" id="SSF49464">
    <property type="entry name" value="Carboxypeptidase regulatory domain-like"/>
    <property type="match status" value="1"/>
</dbReference>
<organism evidence="13 14">
    <name type="scientific">Niabella digestorum</name>
    <dbReference type="NCBI Taxonomy" id="3117701"/>
    <lineage>
        <taxon>Bacteria</taxon>
        <taxon>Pseudomonadati</taxon>
        <taxon>Bacteroidota</taxon>
        <taxon>Chitinophagia</taxon>
        <taxon>Chitinophagales</taxon>
        <taxon>Chitinophagaceae</taxon>
        <taxon>Niabella</taxon>
    </lineage>
</organism>
<keyword evidence="6 8" id="KW-0472">Membrane</keyword>